<sequence length="333" mass="37310">MISSDSHETRVYNHCDVLPSALDLCPRKAFPDSHKVRPNNHLDALPNEVLEMIVYEAIENPFDIYAILASVRTISRIARTCKRLYSVANPILYKWNIRHGGCSGLFWAARKNRVDVFKRFVESGASVNMVVTDRTPLMTAITFCSVDIVRYLLTIPDVDWNRRSIHHGMSALHAAMACPTEITGLLLKCKDVLIDEKTEWERHTALHYASEKNMASEAKIVLDRGADPDARNHRGWSPLNFAAARGNTEMVRLLLDTGRVDVNVNPEDGQPPLAAAAVKGYKDIFDLLISHPDIDIEIALSCDYTKKHINEISPELFNRLIMEVPGAVEGDGP</sequence>
<dbReference type="PANTHER" id="PTHR24198:SF165">
    <property type="entry name" value="ANKYRIN REPEAT-CONTAINING PROTEIN-RELATED"/>
    <property type="match status" value="1"/>
</dbReference>
<name>A0A2T3ZJH3_TRIA4</name>
<evidence type="ECO:0000313" key="5">
    <source>
        <dbReference type="Proteomes" id="UP000240493"/>
    </source>
</evidence>
<dbReference type="Gene3D" id="1.25.40.20">
    <property type="entry name" value="Ankyrin repeat-containing domain"/>
    <property type="match status" value="2"/>
</dbReference>
<proteinExistence type="predicted"/>
<dbReference type="OrthoDB" id="426293at2759"/>
<dbReference type="SMART" id="SM00248">
    <property type="entry name" value="ANK"/>
    <property type="match status" value="6"/>
</dbReference>
<dbReference type="InterPro" id="IPR002110">
    <property type="entry name" value="Ankyrin_rpt"/>
</dbReference>
<feature type="repeat" description="ANK" evidence="3">
    <location>
        <begin position="234"/>
        <end position="258"/>
    </location>
</feature>
<dbReference type="STRING" id="1042311.A0A2T3ZJH3"/>
<evidence type="ECO:0000256" key="2">
    <source>
        <dbReference type="ARBA" id="ARBA00023043"/>
    </source>
</evidence>
<keyword evidence="1" id="KW-0677">Repeat</keyword>
<accession>A0A2T3ZJH3</accession>
<dbReference type="PANTHER" id="PTHR24198">
    <property type="entry name" value="ANKYRIN REPEAT AND PROTEIN KINASE DOMAIN-CONTAINING PROTEIN"/>
    <property type="match status" value="1"/>
</dbReference>
<keyword evidence="2 3" id="KW-0040">ANK repeat</keyword>
<evidence type="ECO:0000256" key="3">
    <source>
        <dbReference type="PROSITE-ProRule" id="PRU00023"/>
    </source>
</evidence>
<dbReference type="Pfam" id="PF12796">
    <property type="entry name" value="Ank_2"/>
    <property type="match status" value="2"/>
</dbReference>
<keyword evidence="5" id="KW-1185">Reference proteome</keyword>
<dbReference type="InterPro" id="IPR036770">
    <property type="entry name" value="Ankyrin_rpt-contain_sf"/>
</dbReference>
<dbReference type="SUPFAM" id="SSF48403">
    <property type="entry name" value="Ankyrin repeat"/>
    <property type="match status" value="1"/>
</dbReference>
<gene>
    <name evidence="4" type="ORF">M441DRAFT_43083</name>
</gene>
<dbReference type="Proteomes" id="UP000240493">
    <property type="component" value="Unassembled WGS sequence"/>
</dbReference>
<evidence type="ECO:0000256" key="1">
    <source>
        <dbReference type="ARBA" id="ARBA00022737"/>
    </source>
</evidence>
<dbReference type="AlphaFoldDB" id="A0A2T3ZJH3"/>
<dbReference type="PROSITE" id="PS50297">
    <property type="entry name" value="ANK_REP_REGION"/>
    <property type="match status" value="2"/>
</dbReference>
<organism evidence="4 5">
    <name type="scientific">Trichoderma asperellum (strain ATCC 204424 / CBS 433.97 / NBRC 101777)</name>
    <dbReference type="NCBI Taxonomy" id="1042311"/>
    <lineage>
        <taxon>Eukaryota</taxon>
        <taxon>Fungi</taxon>
        <taxon>Dikarya</taxon>
        <taxon>Ascomycota</taxon>
        <taxon>Pezizomycotina</taxon>
        <taxon>Sordariomycetes</taxon>
        <taxon>Hypocreomycetidae</taxon>
        <taxon>Hypocreales</taxon>
        <taxon>Hypocreaceae</taxon>
        <taxon>Trichoderma</taxon>
    </lineage>
</organism>
<feature type="repeat" description="ANK" evidence="3">
    <location>
        <begin position="201"/>
        <end position="233"/>
    </location>
</feature>
<reference evidence="4 5" key="1">
    <citation type="submission" date="2016-07" db="EMBL/GenBank/DDBJ databases">
        <title>Multiple horizontal gene transfer events from other fungi enriched the ability of initially mycotrophic Trichoderma (Ascomycota) to feed on dead plant biomass.</title>
        <authorList>
            <consortium name="DOE Joint Genome Institute"/>
            <person name="Aerts A."/>
            <person name="Atanasova L."/>
            <person name="Chenthamara K."/>
            <person name="Zhang J."/>
            <person name="Grujic M."/>
            <person name="Henrissat B."/>
            <person name="Kuo A."/>
            <person name="Salamov A."/>
            <person name="Lipzen A."/>
            <person name="Labutti K."/>
            <person name="Barry K."/>
            <person name="Miao Y."/>
            <person name="Rahimi M.J."/>
            <person name="Shen Q."/>
            <person name="Grigoriev I.V."/>
            <person name="Kubicek C.P."/>
            <person name="Druzhinina I.S."/>
        </authorList>
    </citation>
    <scope>NUCLEOTIDE SEQUENCE [LARGE SCALE GENOMIC DNA]</scope>
    <source>
        <strain evidence="4 5">CBS 433.97</strain>
    </source>
</reference>
<dbReference type="EMBL" id="KZ679257">
    <property type="protein sequence ID" value="PTB44959.1"/>
    <property type="molecule type" value="Genomic_DNA"/>
</dbReference>
<dbReference type="PROSITE" id="PS50088">
    <property type="entry name" value="ANK_REPEAT"/>
    <property type="match status" value="2"/>
</dbReference>
<protein>
    <submittedName>
        <fullName evidence="4">Uncharacterized protein</fullName>
    </submittedName>
</protein>
<evidence type="ECO:0000313" key="4">
    <source>
        <dbReference type="EMBL" id="PTB44959.1"/>
    </source>
</evidence>